<feature type="signal peptide" evidence="1">
    <location>
        <begin position="1"/>
        <end position="23"/>
    </location>
</feature>
<dbReference type="AlphaFoldDB" id="A0AAU2VIJ8"/>
<dbReference type="EMBL" id="CP108313">
    <property type="protein sequence ID" value="WTW66922.1"/>
    <property type="molecule type" value="Genomic_DNA"/>
</dbReference>
<proteinExistence type="predicted"/>
<name>A0AAU2VIJ8_9ACTN</name>
<reference evidence="2" key="1">
    <citation type="submission" date="2022-10" db="EMBL/GenBank/DDBJ databases">
        <title>The complete genomes of actinobacterial strains from the NBC collection.</title>
        <authorList>
            <person name="Joergensen T.S."/>
            <person name="Alvarez Arevalo M."/>
            <person name="Sterndorff E.B."/>
            <person name="Faurdal D."/>
            <person name="Vuksanovic O."/>
            <person name="Mourched A.-S."/>
            <person name="Charusanti P."/>
            <person name="Shaw S."/>
            <person name="Blin K."/>
            <person name="Weber T."/>
        </authorList>
    </citation>
    <scope>NUCLEOTIDE SEQUENCE</scope>
    <source>
        <strain evidence="2">NBC_00008</strain>
    </source>
</reference>
<keyword evidence="1" id="KW-0732">Signal</keyword>
<accession>A0AAU2VIJ8</accession>
<protein>
    <submittedName>
        <fullName evidence="2">Uncharacterized protein</fullName>
    </submittedName>
</protein>
<dbReference type="PANTHER" id="PTHR36974">
    <property type="entry name" value="MEMBRANE PROTEIN-RELATED"/>
    <property type="match status" value="1"/>
</dbReference>
<evidence type="ECO:0000256" key="1">
    <source>
        <dbReference type="SAM" id="SignalP"/>
    </source>
</evidence>
<organism evidence="2">
    <name type="scientific">Streptomyces sp. NBC_00008</name>
    <dbReference type="NCBI Taxonomy" id="2903610"/>
    <lineage>
        <taxon>Bacteria</taxon>
        <taxon>Bacillati</taxon>
        <taxon>Actinomycetota</taxon>
        <taxon>Actinomycetes</taxon>
        <taxon>Kitasatosporales</taxon>
        <taxon>Streptomycetaceae</taxon>
        <taxon>Streptomyces</taxon>
    </lineage>
</organism>
<sequence length="127" mass="13230">MSRSSRSPFLLAGLMAGAGALHLAVPKVFDGTVPRVLPGTPRAWTYGSGVVEFALAAGLVHPRTRSVAARATAGFFVAVFPANVQMALDARHSPALPKAAALGRLPLQIPLVMWARKVARAEGASPH</sequence>
<evidence type="ECO:0000313" key="2">
    <source>
        <dbReference type="EMBL" id="WTW66922.1"/>
    </source>
</evidence>
<feature type="chain" id="PRO_5043771300" evidence="1">
    <location>
        <begin position="24"/>
        <end position="127"/>
    </location>
</feature>
<dbReference type="PANTHER" id="PTHR36974:SF1">
    <property type="entry name" value="DOXX FAMILY MEMBRANE PROTEIN"/>
    <property type="match status" value="1"/>
</dbReference>
<gene>
    <name evidence="2" type="ORF">OG398_00875</name>
</gene>